<name>A0A0A9G1A2_ARUDO</name>
<dbReference type="AlphaFoldDB" id="A0A0A9G1A2"/>
<reference evidence="1" key="2">
    <citation type="journal article" date="2015" name="Data Brief">
        <title>Shoot transcriptome of the giant reed, Arundo donax.</title>
        <authorList>
            <person name="Barrero R.A."/>
            <person name="Guerrero F.D."/>
            <person name="Moolhuijzen P."/>
            <person name="Goolsby J.A."/>
            <person name="Tidwell J."/>
            <person name="Bellgard S.E."/>
            <person name="Bellgard M.I."/>
        </authorList>
    </citation>
    <scope>NUCLEOTIDE SEQUENCE</scope>
    <source>
        <tissue evidence="1">Shoot tissue taken approximately 20 cm above the soil surface</tissue>
    </source>
</reference>
<protein>
    <submittedName>
        <fullName evidence="1">Uncharacterized protein</fullName>
    </submittedName>
</protein>
<reference evidence="1" key="1">
    <citation type="submission" date="2014-09" db="EMBL/GenBank/DDBJ databases">
        <authorList>
            <person name="Magalhaes I.L.F."/>
            <person name="Oliveira U."/>
            <person name="Santos F.R."/>
            <person name="Vidigal T.H.D.A."/>
            <person name="Brescovit A.D."/>
            <person name="Santos A.J."/>
        </authorList>
    </citation>
    <scope>NUCLEOTIDE SEQUENCE</scope>
    <source>
        <tissue evidence="1">Shoot tissue taken approximately 20 cm above the soil surface</tissue>
    </source>
</reference>
<accession>A0A0A9G1A2</accession>
<proteinExistence type="predicted"/>
<sequence length="112" mass="12905">MVIQIHPEVLIIHLAFAAGGPKCRVLRQRRSRSRSRSGWGWRLRRARTHCTGRWSCRLLVYCRLGRSSISCKIVEAIGCTRSSTCFTRLRCPLLEHSYIPLLVIHCSLGFIR</sequence>
<evidence type="ECO:0000313" key="1">
    <source>
        <dbReference type="EMBL" id="JAE17244.1"/>
    </source>
</evidence>
<dbReference type="EMBL" id="GBRH01180652">
    <property type="protein sequence ID" value="JAE17244.1"/>
    <property type="molecule type" value="Transcribed_RNA"/>
</dbReference>
<organism evidence="1">
    <name type="scientific">Arundo donax</name>
    <name type="common">Giant reed</name>
    <name type="synonym">Donax arundinaceus</name>
    <dbReference type="NCBI Taxonomy" id="35708"/>
    <lineage>
        <taxon>Eukaryota</taxon>
        <taxon>Viridiplantae</taxon>
        <taxon>Streptophyta</taxon>
        <taxon>Embryophyta</taxon>
        <taxon>Tracheophyta</taxon>
        <taxon>Spermatophyta</taxon>
        <taxon>Magnoliopsida</taxon>
        <taxon>Liliopsida</taxon>
        <taxon>Poales</taxon>
        <taxon>Poaceae</taxon>
        <taxon>PACMAD clade</taxon>
        <taxon>Arundinoideae</taxon>
        <taxon>Arundineae</taxon>
        <taxon>Arundo</taxon>
    </lineage>
</organism>